<dbReference type="Gene3D" id="1.25.40.10">
    <property type="entry name" value="Tetratricopeptide repeat domain"/>
    <property type="match status" value="1"/>
</dbReference>
<proteinExistence type="inferred from homology"/>
<dbReference type="PROSITE" id="PS51048">
    <property type="entry name" value="SGS"/>
    <property type="match status" value="1"/>
</dbReference>
<dbReference type="EMBL" id="FJUX01000066">
    <property type="protein sequence ID" value="CZT04039.1"/>
    <property type="molecule type" value="Genomic_DNA"/>
</dbReference>
<protein>
    <submittedName>
        <fullName evidence="4">Related to SGT1 protein</fullName>
    </submittedName>
</protein>
<reference evidence="5" key="1">
    <citation type="submission" date="2016-03" db="EMBL/GenBank/DDBJ databases">
        <authorList>
            <person name="Guldener U."/>
        </authorList>
    </citation>
    <scope>NUCLEOTIDE SEQUENCE [LARGE SCALE GENOMIC DNA]</scope>
    <source>
        <strain evidence="5">04CH-RAC-A.6.1</strain>
    </source>
</reference>
<dbReference type="SUPFAM" id="SSF48452">
    <property type="entry name" value="TPR-like"/>
    <property type="match status" value="1"/>
</dbReference>
<dbReference type="AlphaFoldDB" id="A0A1E1L0K9"/>
<organism evidence="4 5">
    <name type="scientific">Rhynchosporium agropyri</name>
    <dbReference type="NCBI Taxonomy" id="914238"/>
    <lineage>
        <taxon>Eukaryota</taxon>
        <taxon>Fungi</taxon>
        <taxon>Dikarya</taxon>
        <taxon>Ascomycota</taxon>
        <taxon>Pezizomycotina</taxon>
        <taxon>Leotiomycetes</taxon>
        <taxon>Helotiales</taxon>
        <taxon>Ploettnerulaceae</taxon>
        <taxon>Rhynchosporium</taxon>
    </lineage>
</organism>
<dbReference type="PANTHER" id="PTHR45862">
    <property type="entry name" value="PROTEIN SGT1 HOMOLOG"/>
    <property type="match status" value="1"/>
</dbReference>
<name>A0A1E1L0K9_9HELO</name>
<dbReference type="GO" id="GO:0051087">
    <property type="term" value="F:protein-folding chaperone binding"/>
    <property type="evidence" value="ECO:0007669"/>
    <property type="project" value="InterPro"/>
</dbReference>
<feature type="domain" description="CS" evidence="3">
    <location>
        <begin position="184"/>
        <end position="276"/>
    </location>
</feature>
<dbReference type="Gene3D" id="2.60.40.790">
    <property type="match status" value="1"/>
</dbReference>
<dbReference type="InterPro" id="IPR008978">
    <property type="entry name" value="HSP20-like_chaperone"/>
</dbReference>
<dbReference type="Proteomes" id="UP000178912">
    <property type="component" value="Unassembled WGS sequence"/>
</dbReference>
<dbReference type="OrthoDB" id="1898560at2759"/>
<feature type="domain" description="SGS" evidence="2">
    <location>
        <begin position="306"/>
        <end position="392"/>
    </location>
</feature>
<evidence type="ECO:0000313" key="4">
    <source>
        <dbReference type="EMBL" id="CZT04039.1"/>
    </source>
</evidence>
<dbReference type="SUPFAM" id="SSF49764">
    <property type="entry name" value="HSP20-like chaperones"/>
    <property type="match status" value="1"/>
</dbReference>
<comment type="similarity">
    <text evidence="1">Belongs to the SGT1 family.</text>
</comment>
<sequence length="392" mass="43133">MSTEAGKGQDAIKVSDYPAAIKHLTAALRTCPPARPSPLWLIQRSIAYQRTSQHELALIDADNALLASIDRGKRDLIATSHFRRAVALHGLGRFGDARLCLNWCNKKNDKEKGLTIWMAKVKADYENAGGDEAECNKTTVKEVPDKPEEVIGELASKEEKGTPVATKKVPVVTGAPVAQAPTPKEKVRTEWYQSTATVTIEIFAKGVPKENATVKITEESVDVSFPVAISNSNYDYTLEPLFSKVDASKSTFRITPHKLEIILHKSLPGLKWSSLEGTEPIHLTTSEEEPATKIPDAVLQVDKAPSYPTSSKNGPTNWDTVLSDENDEEDGEEVDHFFKKLYKDADPDTKRAMMKSYQESNGTSLSTVWSDVGSKTFETMPPDGMEAKKWGA</sequence>
<accession>A0A1E1L0K9</accession>
<evidence type="ECO:0000259" key="2">
    <source>
        <dbReference type="PROSITE" id="PS51048"/>
    </source>
</evidence>
<dbReference type="InterPro" id="IPR007052">
    <property type="entry name" value="CS_dom"/>
</dbReference>
<evidence type="ECO:0000313" key="5">
    <source>
        <dbReference type="Proteomes" id="UP000178912"/>
    </source>
</evidence>
<dbReference type="Pfam" id="PF05002">
    <property type="entry name" value="SGS"/>
    <property type="match status" value="1"/>
</dbReference>
<dbReference type="InterPro" id="IPR044563">
    <property type="entry name" value="Sgt1-like"/>
</dbReference>
<dbReference type="Pfam" id="PF04969">
    <property type="entry name" value="CS"/>
    <property type="match status" value="1"/>
</dbReference>
<gene>
    <name evidence="4" type="ORF">RAG0_10623</name>
</gene>
<dbReference type="CDD" id="cd06466">
    <property type="entry name" value="p23_CS_SGT1_like"/>
    <property type="match status" value="1"/>
</dbReference>
<dbReference type="PROSITE" id="PS51203">
    <property type="entry name" value="CS"/>
    <property type="match status" value="1"/>
</dbReference>
<evidence type="ECO:0000256" key="1">
    <source>
        <dbReference type="ARBA" id="ARBA00008509"/>
    </source>
</evidence>
<evidence type="ECO:0000259" key="3">
    <source>
        <dbReference type="PROSITE" id="PS51203"/>
    </source>
</evidence>
<dbReference type="InterPro" id="IPR011990">
    <property type="entry name" value="TPR-like_helical_dom_sf"/>
</dbReference>
<dbReference type="InterPro" id="IPR007699">
    <property type="entry name" value="SGS_dom"/>
</dbReference>
<keyword evidence="5" id="KW-1185">Reference proteome</keyword>